<dbReference type="PANTHER" id="PTHR36117:SF3">
    <property type="entry name" value="4-HYDROXYPHENYLACETATE 3-MONOOXYGENASE-RELATED"/>
    <property type="match status" value="1"/>
</dbReference>
<dbReference type="EMBL" id="CAESGF010000010">
    <property type="protein sequence ID" value="CAB4364065.1"/>
    <property type="molecule type" value="Genomic_DNA"/>
</dbReference>
<dbReference type="InterPro" id="IPR009100">
    <property type="entry name" value="AcylCoA_DH/oxidase_NM_dom_sf"/>
</dbReference>
<dbReference type="PIRSF" id="PIRSF000331">
    <property type="entry name" value="HpaA_HpaB"/>
    <property type="match status" value="1"/>
</dbReference>
<gene>
    <name evidence="6" type="ORF">UFOPK4189_01832</name>
</gene>
<organism evidence="6">
    <name type="scientific">freshwater metagenome</name>
    <dbReference type="NCBI Taxonomy" id="449393"/>
    <lineage>
        <taxon>unclassified sequences</taxon>
        <taxon>metagenomes</taxon>
        <taxon>ecological metagenomes</taxon>
    </lineage>
</organism>
<evidence type="ECO:0000259" key="5">
    <source>
        <dbReference type="Pfam" id="PF11794"/>
    </source>
</evidence>
<sequence>MMTGAQYLASLQDGRTVFLDGARVHDVTTDAGLGQSARIVARGYDALHRPGPDARNPVFTIPRTAEELRARCELLTKHDVTLSLSAVAMALLTSSTELTHADPAAGERIQHWFDDCATRDVRFAELITDAKGDRMLAPSQQDDPDLYVRVVDRDSTGVVIRGAKFHTTAGPIVHELVVLPTKRMKPGEEQYAIACAVPADTPGVIQITSSHHARHGHPRDKPISAKLAIPDSMVVFDDVHVPYERVFLDGDVARSAVIAHSLGLWERLSGVAHMAHLGDQLAGMAQLVAEANGTAGISHIKDKIADIVIYATMTHACLEAALANSEVGADGMLLPSELYTNAGKLHAANHYAVMVRHLHDIAGGTIATAPSFADLANPETGAFVEKYLRGAKGVSADERLALFHAIRNMTADEWGGREAVSWLQSGGGLFAQRTVTRNHYDMAHAKATARALMEPIDD</sequence>
<dbReference type="InterPro" id="IPR024719">
    <property type="entry name" value="HpaB/PvcC/4-BUDH_C"/>
</dbReference>
<dbReference type="InterPro" id="IPR004925">
    <property type="entry name" value="HpaB/PvcC/4-BUDH"/>
</dbReference>
<dbReference type="Gene3D" id="1.10.3140.10">
    <property type="entry name" value="4-hydroxybutyryl-coa dehydratase, domain 1"/>
    <property type="match status" value="1"/>
</dbReference>
<proteinExistence type="predicted"/>
<keyword evidence="2" id="KW-0274">FAD</keyword>
<dbReference type="SUPFAM" id="SSF56645">
    <property type="entry name" value="Acyl-CoA dehydrogenase NM domain-like"/>
    <property type="match status" value="1"/>
</dbReference>
<evidence type="ECO:0000259" key="4">
    <source>
        <dbReference type="Pfam" id="PF03241"/>
    </source>
</evidence>
<name>A0A6J6A7D6_9ZZZZ</name>
<evidence type="ECO:0000313" key="6">
    <source>
        <dbReference type="EMBL" id="CAB4364065.1"/>
    </source>
</evidence>
<dbReference type="GO" id="GO:0016627">
    <property type="term" value="F:oxidoreductase activity, acting on the CH-CH group of donors"/>
    <property type="evidence" value="ECO:0007669"/>
    <property type="project" value="InterPro"/>
</dbReference>
<dbReference type="InterPro" id="IPR024674">
    <property type="entry name" value="HpaB/PvcC/4-BUDH_N"/>
</dbReference>
<evidence type="ECO:0000256" key="3">
    <source>
        <dbReference type="ARBA" id="ARBA00023002"/>
    </source>
</evidence>
<feature type="domain" description="HpaB/PvcC/4-BUDH N-terminal" evidence="5">
    <location>
        <begin position="3"/>
        <end position="248"/>
    </location>
</feature>
<evidence type="ECO:0000256" key="1">
    <source>
        <dbReference type="ARBA" id="ARBA00022630"/>
    </source>
</evidence>
<dbReference type="Gene3D" id="1.20.140.10">
    <property type="entry name" value="Butyryl-CoA Dehydrogenase, subunit A, domain 3"/>
    <property type="match status" value="1"/>
</dbReference>
<dbReference type="InterPro" id="IPR046373">
    <property type="entry name" value="Acyl-CoA_Oxase/DH_mid-dom_sf"/>
</dbReference>
<keyword evidence="3" id="KW-0560">Oxidoreductase</keyword>
<dbReference type="AlphaFoldDB" id="A0A6J6A7D6"/>
<reference evidence="6" key="1">
    <citation type="submission" date="2020-05" db="EMBL/GenBank/DDBJ databases">
        <authorList>
            <person name="Chiriac C."/>
            <person name="Salcher M."/>
            <person name="Ghai R."/>
            <person name="Kavagutti S V."/>
        </authorList>
    </citation>
    <scope>NUCLEOTIDE SEQUENCE</scope>
</reference>
<feature type="domain" description="HpaB/PvcC/4-BUDH C-terminal" evidence="4">
    <location>
        <begin position="261"/>
        <end position="453"/>
    </location>
</feature>
<dbReference type="SUPFAM" id="SSF47203">
    <property type="entry name" value="Acyl-CoA dehydrogenase C-terminal domain-like"/>
    <property type="match status" value="1"/>
</dbReference>
<dbReference type="PANTHER" id="PTHR36117">
    <property type="entry name" value="4-HYDROXYPHENYLACETATE 3-MONOOXYGENASE-RELATED"/>
    <property type="match status" value="1"/>
</dbReference>
<accession>A0A6J6A7D6</accession>
<protein>
    <submittedName>
        <fullName evidence="6">Unannotated protein</fullName>
    </submittedName>
</protein>
<dbReference type="Pfam" id="PF03241">
    <property type="entry name" value="HpaB"/>
    <property type="match status" value="1"/>
</dbReference>
<dbReference type="Gene3D" id="2.40.110.10">
    <property type="entry name" value="Butyryl-CoA Dehydrogenase, subunit A, domain 2"/>
    <property type="match status" value="1"/>
</dbReference>
<evidence type="ECO:0000256" key="2">
    <source>
        <dbReference type="ARBA" id="ARBA00022827"/>
    </source>
</evidence>
<keyword evidence="1" id="KW-0285">Flavoprotein</keyword>
<dbReference type="InterPro" id="IPR036250">
    <property type="entry name" value="AcylCo_DH-like_C"/>
</dbReference>
<dbReference type="Pfam" id="PF11794">
    <property type="entry name" value="HpaB_N"/>
    <property type="match status" value="1"/>
</dbReference>